<dbReference type="InterPro" id="IPR003439">
    <property type="entry name" value="ABC_transporter-like_ATP-bd"/>
</dbReference>
<keyword evidence="7" id="KW-1185">Reference proteome</keyword>
<dbReference type="PANTHER" id="PTHR46743">
    <property type="entry name" value="TEICHOIC ACIDS EXPORT ATP-BINDING PROTEIN TAGH"/>
    <property type="match status" value="1"/>
</dbReference>
<keyword evidence="3" id="KW-0547">Nucleotide-binding</keyword>
<organism evidence="6 7">
    <name type="scientific">Synechocystis salina LEGE 00031</name>
    <dbReference type="NCBI Taxonomy" id="1828736"/>
    <lineage>
        <taxon>Bacteria</taxon>
        <taxon>Bacillati</taxon>
        <taxon>Cyanobacteriota</taxon>
        <taxon>Cyanophyceae</taxon>
        <taxon>Synechococcales</taxon>
        <taxon>Merismopediaceae</taxon>
        <taxon>Synechocystis</taxon>
    </lineage>
</organism>
<comment type="similarity">
    <text evidence="1">Belongs to the ABC transporter superfamily.</text>
</comment>
<dbReference type="PANTHER" id="PTHR46743:SF2">
    <property type="entry name" value="TEICHOIC ACIDS EXPORT ATP-BINDING PROTEIN TAGH"/>
    <property type="match status" value="1"/>
</dbReference>
<name>A0ABR9VUM3_9SYNC</name>
<dbReference type="InterPro" id="IPR027417">
    <property type="entry name" value="P-loop_NTPase"/>
</dbReference>
<accession>A0ABR9VUM3</accession>
<dbReference type="SMART" id="SM00382">
    <property type="entry name" value="AAA"/>
    <property type="match status" value="1"/>
</dbReference>
<dbReference type="CDD" id="cd03220">
    <property type="entry name" value="ABC_KpsT_Wzt"/>
    <property type="match status" value="1"/>
</dbReference>
<reference evidence="6 7" key="1">
    <citation type="submission" date="2020-10" db="EMBL/GenBank/DDBJ databases">
        <authorList>
            <person name="Castelo-Branco R."/>
            <person name="Eusebio N."/>
            <person name="Adriana R."/>
            <person name="Vieira A."/>
            <person name="Brugerolle De Fraissinette N."/>
            <person name="Rezende De Castro R."/>
            <person name="Schneider M.P."/>
            <person name="Vasconcelos V."/>
            <person name="Leao P.N."/>
        </authorList>
    </citation>
    <scope>NUCLEOTIDE SEQUENCE [LARGE SCALE GENOMIC DNA]</scope>
    <source>
        <strain evidence="6 7">LEGE 00031</strain>
    </source>
</reference>
<evidence type="ECO:0000256" key="4">
    <source>
        <dbReference type="ARBA" id="ARBA00022840"/>
    </source>
</evidence>
<dbReference type="GO" id="GO:0005524">
    <property type="term" value="F:ATP binding"/>
    <property type="evidence" value="ECO:0007669"/>
    <property type="project" value="UniProtKB-KW"/>
</dbReference>
<dbReference type="InterPro" id="IPR015860">
    <property type="entry name" value="ABC_transpr_TagH-like"/>
</dbReference>
<dbReference type="InterPro" id="IPR003593">
    <property type="entry name" value="AAA+_ATPase"/>
</dbReference>
<evidence type="ECO:0000313" key="7">
    <source>
        <dbReference type="Proteomes" id="UP000658720"/>
    </source>
</evidence>
<dbReference type="PROSITE" id="PS00211">
    <property type="entry name" value="ABC_TRANSPORTER_1"/>
    <property type="match status" value="1"/>
</dbReference>
<dbReference type="Gene3D" id="3.40.50.300">
    <property type="entry name" value="P-loop containing nucleotide triphosphate hydrolases"/>
    <property type="match status" value="1"/>
</dbReference>
<evidence type="ECO:0000259" key="5">
    <source>
        <dbReference type="PROSITE" id="PS50893"/>
    </source>
</evidence>
<feature type="domain" description="ABC transporter" evidence="5">
    <location>
        <begin position="24"/>
        <end position="249"/>
    </location>
</feature>
<dbReference type="Pfam" id="PF00005">
    <property type="entry name" value="ABC_tran"/>
    <property type="match status" value="1"/>
</dbReference>
<proteinExistence type="inferred from homology"/>
<protein>
    <submittedName>
        <fullName evidence="6">ABC transporter ATP-binding protein</fullName>
    </submittedName>
</protein>
<evidence type="ECO:0000256" key="1">
    <source>
        <dbReference type="ARBA" id="ARBA00005417"/>
    </source>
</evidence>
<evidence type="ECO:0000256" key="2">
    <source>
        <dbReference type="ARBA" id="ARBA00022448"/>
    </source>
</evidence>
<sequence>MSEVIRLDKVSLYRRTQEEFSYDLKRTVLSFIEGKYRKPSRKLILDNIDFTVVTGEKIGIIGSNGSGKSTLLKVICGILEPSAGSLRVRGEIAPLIELGAGFDPDLCVRDNIILYGVMLGFSRQEMLDRVDSILDFAELQTLGDMPVKSLSSGMSARLGFAIATDVEPDILILDEVLSVGDESFKHKSQARMDKLWGHNTTILVVSHSLSFIQDACPTTIWLDRGVVRYMGKTSEAIGQYLEEVKRHDALTIPQ</sequence>
<dbReference type="SUPFAM" id="SSF52540">
    <property type="entry name" value="P-loop containing nucleoside triphosphate hydrolases"/>
    <property type="match status" value="1"/>
</dbReference>
<keyword evidence="2" id="KW-0813">Transport</keyword>
<dbReference type="RefSeq" id="WP_190599176.1">
    <property type="nucleotide sequence ID" value="NZ_JADEVV010000046.1"/>
</dbReference>
<gene>
    <name evidence="6" type="ORF">IQ217_14525</name>
</gene>
<keyword evidence="4 6" id="KW-0067">ATP-binding</keyword>
<dbReference type="Proteomes" id="UP000658720">
    <property type="component" value="Unassembled WGS sequence"/>
</dbReference>
<dbReference type="InterPro" id="IPR017871">
    <property type="entry name" value="ABC_transporter-like_CS"/>
</dbReference>
<evidence type="ECO:0000256" key="3">
    <source>
        <dbReference type="ARBA" id="ARBA00022741"/>
    </source>
</evidence>
<dbReference type="PROSITE" id="PS50893">
    <property type="entry name" value="ABC_TRANSPORTER_2"/>
    <property type="match status" value="1"/>
</dbReference>
<comment type="caution">
    <text evidence="6">The sequence shown here is derived from an EMBL/GenBank/DDBJ whole genome shotgun (WGS) entry which is preliminary data.</text>
</comment>
<dbReference type="EMBL" id="JADEVV010000046">
    <property type="protein sequence ID" value="MBE9255032.1"/>
    <property type="molecule type" value="Genomic_DNA"/>
</dbReference>
<evidence type="ECO:0000313" key="6">
    <source>
        <dbReference type="EMBL" id="MBE9255032.1"/>
    </source>
</evidence>
<dbReference type="InterPro" id="IPR050683">
    <property type="entry name" value="Bact_Polysacc_Export_ATP-bd"/>
</dbReference>